<name>A0A3S5AXH6_9PLAT</name>
<keyword evidence="2" id="KW-1185">Reference proteome</keyword>
<dbReference type="Proteomes" id="UP000784294">
    <property type="component" value="Unassembled WGS sequence"/>
</dbReference>
<evidence type="ECO:0000313" key="1">
    <source>
        <dbReference type="EMBL" id="VEL31144.1"/>
    </source>
</evidence>
<organism evidence="1 2">
    <name type="scientific">Protopolystoma xenopodis</name>
    <dbReference type="NCBI Taxonomy" id="117903"/>
    <lineage>
        <taxon>Eukaryota</taxon>
        <taxon>Metazoa</taxon>
        <taxon>Spiralia</taxon>
        <taxon>Lophotrochozoa</taxon>
        <taxon>Platyhelminthes</taxon>
        <taxon>Monogenea</taxon>
        <taxon>Polyopisthocotylea</taxon>
        <taxon>Polystomatidea</taxon>
        <taxon>Polystomatidae</taxon>
        <taxon>Protopolystoma</taxon>
    </lineage>
</organism>
<proteinExistence type="predicted"/>
<gene>
    <name evidence="1" type="ORF">PXEA_LOCUS24584</name>
</gene>
<sequence length="35" mass="3758">MALASQAALLDELMGKNRNACNGEIVSTHWSDPDV</sequence>
<reference evidence="1" key="1">
    <citation type="submission" date="2018-11" db="EMBL/GenBank/DDBJ databases">
        <authorList>
            <consortium name="Pathogen Informatics"/>
        </authorList>
    </citation>
    <scope>NUCLEOTIDE SEQUENCE</scope>
</reference>
<dbReference type="AlphaFoldDB" id="A0A3S5AXH6"/>
<dbReference type="OrthoDB" id="10266921at2759"/>
<comment type="caution">
    <text evidence="1">The sequence shown here is derived from an EMBL/GenBank/DDBJ whole genome shotgun (WGS) entry which is preliminary data.</text>
</comment>
<accession>A0A3S5AXH6</accession>
<dbReference type="EMBL" id="CAAALY010119158">
    <property type="protein sequence ID" value="VEL31144.1"/>
    <property type="molecule type" value="Genomic_DNA"/>
</dbReference>
<protein>
    <submittedName>
        <fullName evidence="1">Uncharacterized protein</fullName>
    </submittedName>
</protein>
<evidence type="ECO:0000313" key="2">
    <source>
        <dbReference type="Proteomes" id="UP000784294"/>
    </source>
</evidence>
<feature type="non-terminal residue" evidence="1">
    <location>
        <position position="35"/>
    </location>
</feature>